<proteinExistence type="predicted"/>
<sequence length="822" mass="92167">MNHFFRRFILGLVVLSLLALYANEHWIKRRLQVDFMSEGKVSAIDDRPEGGNSVAKLIKSERALTMECEIAATYQWPFCELAIKLKDDNSGINLHQFDTLRLQIRSTGPEQHNPVRVFLRNFNPAYSNDTAGSLKPHEVVYDPNLVAESVEFRLSQFMVASWWTQSHPTSIEHLGPQLDQVVAISFITGGNVIPGKHSISLESVELTGQWIPTEHFRLGIIFLWLTGIVAYLIWDSRQSRRELRESVRLKRELELSNQVLETRVDERTRALAASNAQLIDTLQNLEGTRSELVQNEKNAALGSLVSGIAHELNTPIGNALLVSSTLGDKIKELEIISETRFTRKALKDFFTEATHGTTILQQNLERAATLISSFKQLSADQHSEQRRQFRLIDVVEETQLAMLPCIKQTPHQLNIDVAPDIMMDAYPGPLSQIFINLINNALLHAFDNIEHGHMFLTAKLQDQDRVEIIFSDDGNGISATILRRVFEPFFTTKLGKGGSGLGMHLAHTVVNQLFGGKIEIESLPGEGTSIRMLLPLIAPQIDLNLIRLGVPKDVLEDYQLFLNSRKNKDVNEFGGMYSRRDVVELAFFIRALETVRPNSDYKLIAIDSYANGIEQLRQSTITCLATTCWESDLIAYAEEICISPPMIADGLSIVGIYTAAHNQHALNCKSLDDFQQLRLVSNRDWSADWNTLKQLGIDNCLDVKTWRQMVYMVSSNEVDALLAPFATHHELTIELDDCQLIPVPGLRIGLTGSRHFACGKSPQATALAKAIFAELKCYLDDGSFVRALEQCGFINTLTSSWTILNSSGIDDKEVKAEKPSAF</sequence>
<dbReference type="PROSITE" id="PS50109">
    <property type="entry name" value="HIS_KIN"/>
    <property type="match status" value="1"/>
</dbReference>
<keyword evidence="3" id="KW-0597">Phosphoprotein</keyword>
<evidence type="ECO:0000313" key="5">
    <source>
        <dbReference type="EMBL" id="MBC3830823.1"/>
    </source>
</evidence>
<dbReference type="Gene3D" id="3.30.565.10">
    <property type="entry name" value="Histidine kinase-like ATPase, C-terminal domain"/>
    <property type="match status" value="1"/>
</dbReference>
<evidence type="ECO:0000259" key="4">
    <source>
        <dbReference type="PROSITE" id="PS50109"/>
    </source>
</evidence>
<dbReference type="EC" id="2.7.13.3" evidence="2"/>
<evidence type="ECO:0000256" key="2">
    <source>
        <dbReference type="ARBA" id="ARBA00012438"/>
    </source>
</evidence>
<comment type="catalytic activity">
    <reaction evidence="1">
        <text>ATP + protein L-histidine = ADP + protein N-phospho-L-histidine.</text>
        <dbReference type="EC" id="2.7.13.3"/>
    </reaction>
</comment>
<dbReference type="InterPro" id="IPR036890">
    <property type="entry name" value="HATPase_C_sf"/>
</dbReference>
<accession>A0ABR6XNF3</accession>
<dbReference type="InterPro" id="IPR005467">
    <property type="entry name" value="His_kinase_dom"/>
</dbReference>
<organism evidence="5 6">
    <name type="scientific">Undibacterium amnicola</name>
    <dbReference type="NCBI Taxonomy" id="1834038"/>
    <lineage>
        <taxon>Bacteria</taxon>
        <taxon>Pseudomonadati</taxon>
        <taxon>Pseudomonadota</taxon>
        <taxon>Betaproteobacteria</taxon>
        <taxon>Burkholderiales</taxon>
        <taxon>Oxalobacteraceae</taxon>
        <taxon>Undibacterium</taxon>
    </lineage>
</organism>
<evidence type="ECO:0000313" key="6">
    <source>
        <dbReference type="Proteomes" id="UP000643610"/>
    </source>
</evidence>
<dbReference type="Pfam" id="PF02518">
    <property type="entry name" value="HATPase_c"/>
    <property type="match status" value="1"/>
</dbReference>
<keyword evidence="6" id="KW-1185">Reference proteome</keyword>
<gene>
    <name evidence="5" type="ORF">H8K33_04830</name>
</gene>
<dbReference type="InterPro" id="IPR003661">
    <property type="entry name" value="HisK_dim/P_dom"/>
</dbReference>
<dbReference type="PRINTS" id="PR00344">
    <property type="entry name" value="BCTRLSENSOR"/>
</dbReference>
<dbReference type="SUPFAM" id="SSF53850">
    <property type="entry name" value="Periplasmic binding protein-like II"/>
    <property type="match status" value="1"/>
</dbReference>
<reference evidence="5 6" key="1">
    <citation type="submission" date="2020-08" db="EMBL/GenBank/DDBJ databases">
        <title>Novel species isolated from subtropical streams in China.</title>
        <authorList>
            <person name="Lu H."/>
        </authorList>
    </citation>
    <scope>NUCLEOTIDE SEQUENCE [LARGE SCALE GENOMIC DNA]</scope>
    <source>
        <strain evidence="5 6">KCTC 52442</strain>
    </source>
</reference>
<dbReference type="InterPro" id="IPR004358">
    <property type="entry name" value="Sig_transdc_His_kin-like_C"/>
</dbReference>
<dbReference type="SUPFAM" id="SSF55874">
    <property type="entry name" value="ATPase domain of HSP90 chaperone/DNA topoisomerase II/histidine kinase"/>
    <property type="match status" value="1"/>
</dbReference>
<dbReference type="InterPro" id="IPR036097">
    <property type="entry name" value="HisK_dim/P_sf"/>
</dbReference>
<dbReference type="EMBL" id="JACOFU010000002">
    <property type="protein sequence ID" value="MBC3830823.1"/>
    <property type="molecule type" value="Genomic_DNA"/>
</dbReference>
<dbReference type="SMART" id="SM00387">
    <property type="entry name" value="HATPase_c"/>
    <property type="match status" value="1"/>
</dbReference>
<comment type="caution">
    <text evidence="5">The sequence shown here is derived from an EMBL/GenBank/DDBJ whole genome shotgun (WGS) entry which is preliminary data.</text>
</comment>
<dbReference type="SUPFAM" id="SSF47384">
    <property type="entry name" value="Homodimeric domain of signal transducing histidine kinase"/>
    <property type="match status" value="1"/>
</dbReference>
<dbReference type="PANTHER" id="PTHR43065">
    <property type="entry name" value="SENSOR HISTIDINE KINASE"/>
    <property type="match status" value="1"/>
</dbReference>
<dbReference type="CDD" id="cd00082">
    <property type="entry name" value="HisKA"/>
    <property type="match status" value="1"/>
</dbReference>
<dbReference type="InterPro" id="IPR003594">
    <property type="entry name" value="HATPase_dom"/>
</dbReference>
<dbReference type="Proteomes" id="UP000643610">
    <property type="component" value="Unassembled WGS sequence"/>
</dbReference>
<evidence type="ECO:0000256" key="3">
    <source>
        <dbReference type="ARBA" id="ARBA00022553"/>
    </source>
</evidence>
<evidence type="ECO:0000256" key="1">
    <source>
        <dbReference type="ARBA" id="ARBA00000085"/>
    </source>
</evidence>
<dbReference type="RefSeq" id="WP_186889878.1">
    <property type="nucleotide sequence ID" value="NZ_JACOFU010000002.1"/>
</dbReference>
<protein>
    <recommendedName>
        <fullName evidence="2">histidine kinase</fullName>
        <ecNumber evidence="2">2.7.13.3</ecNumber>
    </recommendedName>
</protein>
<dbReference type="Gene3D" id="1.10.287.130">
    <property type="match status" value="1"/>
</dbReference>
<feature type="domain" description="Histidine kinase" evidence="4">
    <location>
        <begin position="307"/>
        <end position="538"/>
    </location>
</feature>
<name>A0ABR6XNF3_9BURK</name>